<organism evidence="3 4">
    <name type="scientific">Micromonospora sonneratiae</name>
    <dbReference type="NCBI Taxonomy" id="1184706"/>
    <lineage>
        <taxon>Bacteria</taxon>
        <taxon>Bacillati</taxon>
        <taxon>Actinomycetota</taxon>
        <taxon>Actinomycetes</taxon>
        <taxon>Micromonosporales</taxon>
        <taxon>Micromonosporaceae</taxon>
        <taxon>Micromonospora</taxon>
    </lineage>
</organism>
<keyword evidence="4" id="KW-1185">Reference proteome</keyword>
<proteinExistence type="predicted"/>
<name>A0ABW3YEH8_9ACTN</name>
<evidence type="ECO:0000256" key="1">
    <source>
        <dbReference type="SAM" id="MobiDB-lite"/>
    </source>
</evidence>
<feature type="transmembrane region" description="Helical" evidence="2">
    <location>
        <begin position="56"/>
        <end position="74"/>
    </location>
</feature>
<accession>A0ABW3YEH8</accession>
<feature type="region of interest" description="Disordered" evidence="1">
    <location>
        <begin position="140"/>
        <end position="193"/>
    </location>
</feature>
<protein>
    <submittedName>
        <fullName evidence="3">Uncharacterized protein</fullName>
    </submittedName>
</protein>
<dbReference type="Proteomes" id="UP001597260">
    <property type="component" value="Unassembled WGS sequence"/>
</dbReference>
<dbReference type="EMBL" id="JBHTMP010000025">
    <property type="protein sequence ID" value="MFD1322867.1"/>
    <property type="molecule type" value="Genomic_DNA"/>
</dbReference>
<gene>
    <name evidence="3" type="ORF">ACFQ4H_17385</name>
</gene>
<keyword evidence="2" id="KW-0812">Transmembrane</keyword>
<sequence length="252" mass="27205">MTPARGASRNDGHRTAGRTDRRTAGAGPPPVVPADALPRPLYSRILRLRHVNPGGLLRFIYFEGAVFLGVLLGLAELMSWWGVLILPVVVAALVKINDEVAAAIARSASRVPEVEQDRFRREITPAVGRAAVPGMTVARPAPVLRPAGPGPIGTPVTRSGPADSRTVDLSPAGPQAVPAGRTGAAVGGQPGARRDRIGAAWGWRRPVLALSSADRLPQVRQRPRPLRQWPEHGEQPDRRHRLVHQPAKRRYR</sequence>
<reference evidence="4" key="1">
    <citation type="journal article" date="2019" name="Int. J. Syst. Evol. Microbiol.">
        <title>The Global Catalogue of Microorganisms (GCM) 10K type strain sequencing project: providing services to taxonomists for standard genome sequencing and annotation.</title>
        <authorList>
            <consortium name="The Broad Institute Genomics Platform"/>
            <consortium name="The Broad Institute Genome Sequencing Center for Infectious Disease"/>
            <person name="Wu L."/>
            <person name="Ma J."/>
        </authorList>
    </citation>
    <scope>NUCLEOTIDE SEQUENCE [LARGE SCALE GENOMIC DNA]</scope>
    <source>
        <strain evidence="4">JCM 31037</strain>
    </source>
</reference>
<evidence type="ECO:0000313" key="3">
    <source>
        <dbReference type="EMBL" id="MFD1322867.1"/>
    </source>
</evidence>
<feature type="compositionally biased region" description="Basic and acidic residues" evidence="1">
    <location>
        <begin position="8"/>
        <end position="23"/>
    </location>
</feature>
<keyword evidence="2" id="KW-0472">Membrane</keyword>
<evidence type="ECO:0000256" key="2">
    <source>
        <dbReference type="SAM" id="Phobius"/>
    </source>
</evidence>
<feature type="region of interest" description="Disordered" evidence="1">
    <location>
        <begin position="212"/>
        <end position="252"/>
    </location>
</feature>
<feature type="transmembrane region" description="Helical" evidence="2">
    <location>
        <begin position="80"/>
        <end position="97"/>
    </location>
</feature>
<keyword evidence="2" id="KW-1133">Transmembrane helix</keyword>
<dbReference type="RefSeq" id="WP_377572023.1">
    <property type="nucleotide sequence ID" value="NZ_JBHTMP010000025.1"/>
</dbReference>
<evidence type="ECO:0000313" key="4">
    <source>
        <dbReference type="Proteomes" id="UP001597260"/>
    </source>
</evidence>
<feature type="region of interest" description="Disordered" evidence="1">
    <location>
        <begin position="1"/>
        <end position="35"/>
    </location>
</feature>
<comment type="caution">
    <text evidence="3">The sequence shown here is derived from an EMBL/GenBank/DDBJ whole genome shotgun (WGS) entry which is preliminary data.</text>
</comment>
<feature type="compositionally biased region" description="Basic residues" evidence="1">
    <location>
        <begin position="238"/>
        <end position="252"/>
    </location>
</feature>